<sequence>MSEQIFFDNFPLTFLNEEINNEEYEDANEKNYREKIKKIMEELKLLKIEISEKHAIRMTLEEKLSMLENEEKMKENNMKYIMNFNENNIYEREIMNYRNNLEMIKKQIKNSNCKIKLLLEKEFKVRKKLQTRYMNLYDLLNNRIQYIINDYMKHRKCACAIYGYKQENKGNL</sequence>
<reference evidence="2 5" key="3">
    <citation type="submission" date="2016-08" db="EMBL/GenBank/DDBJ databases">
        <authorList>
            <consortium name="Pathogen Informatics"/>
        </authorList>
    </citation>
    <scope>NUCLEOTIDE SEQUENCE [LARGE SCALE GENOMIC DNA]</scope>
    <source>
        <strain evidence="3">AS</strain>
        <strain evidence="2 5">CB</strain>
    </source>
</reference>
<dbReference type="GeneID" id="3496594"/>
<dbReference type="KEGG" id="pcb:PCHAS_0404300"/>
<evidence type="ECO:0000313" key="5">
    <source>
        <dbReference type="Proteomes" id="UP000195489"/>
    </source>
</evidence>
<dbReference type="OrthoDB" id="383683at2759"/>
<evidence type="ECO:0000313" key="4">
    <source>
        <dbReference type="Proteomes" id="UP000071118"/>
    </source>
</evidence>
<reference evidence="3 4" key="1">
    <citation type="journal article" date="2014" name="BMC Biol.">
        <title>A comprehensive evaluation of rodent malaria parasite genomes and gene expression.</title>
        <authorList>
            <person name="Otto T.D."/>
            <person name="Bohme U."/>
            <person name="Jackson A.P."/>
            <person name="Hunt M."/>
            <person name="Franke-Fayard B."/>
            <person name="Hoeijmakers W.A."/>
            <person name="Religa A.A."/>
            <person name="Robertson L."/>
            <person name="Sanders M."/>
            <person name="Ogun S.A."/>
            <person name="Cunningham D."/>
            <person name="Erhart A."/>
            <person name="Billker O."/>
            <person name="Khan S.M."/>
            <person name="Stunnenberg H.G."/>
            <person name="Langhorne J."/>
            <person name="Holder A.A."/>
            <person name="Waters A.P."/>
            <person name="Newbold C.I."/>
            <person name="Pain A."/>
            <person name="Berriman M."/>
            <person name="Janse C.J."/>
        </authorList>
    </citation>
    <scope>NUCLEOTIDE SEQUENCE [LARGE SCALE GENOMIC DNA]</scope>
    <source>
        <strain evidence="3 4">AS</strain>
    </source>
</reference>
<evidence type="ECO:0000256" key="1">
    <source>
        <dbReference type="SAM" id="Coils"/>
    </source>
</evidence>
<keyword evidence="4" id="KW-1185">Reference proteome</keyword>
<dbReference type="EMBL" id="LT608156">
    <property type="protein sequence ID" value="SCL98629.1"/>
    <property type="molecule type" value="Genomic_DNA"/>
</dbReference>
<dbReference type="EMBL" id="LK022881">
    <property type="protein sequence ID" value="VTZ67169.1"/>
    <property type="molecule type" value="Genomic_DNA"/>
</dbReference>
<dbReference type="RefSeq" id="XP_743490.2">
    <property type="nucleotide sequence ID" value="XM_738397.2"/>
</dbReference>
<dbReference type="VEuPathDB" id="PlasmoDB:PCHAS_0404300"/>
<organism evidence="2 5">
    <name type="scientific">Plasmodium chabaudi chabaudi</name>
    <dbReference type="NCBI Taxonomy" id="31271"/>
    <lineage>
        <taxon>Eukaryota</taxon>
        <taxon>Sar</taxon>
        <taxon>Alveolata</taxon>
        <taxon>Apicomplexa</taxon>
        <taxon>Aconoidasida</taxon>
        <taxon>Haemosporida</taxon>
        <taxon>Plasmodiidae</taxon>
        <taxon>Plasmodium</taxon>
        <taxon>Plasmodium (Vinckeia)</taxon>
    </lineage>
</organism>
<feature type="coiled-coil region" evidence="1">
    <location>
        <begin position="29"/>
        <end position="121"/>
    </location>
</feature>
<proteinExistence type="predicted"/>
<evidence type="ECO:0000313" key="2">
    <source>
        <dbReference type="EMBL" id="SCL98629.1"/>
    </source>
</evidence>
<protein>
    <submittedName>
        <fullName evidence="2">Uncharacterized protein</fullName>
    </submittedName>
</protein>
<dbReference type="Proteomes" id="UP000195489">
    <property type="component" value="Chromosome 4"/>
</dbReference>
<reference evidence="3" key="2">
    <citation type="submission" date="2014-05" db="EMBL/GenBank/DDBJ databases">
        <authorList>
            <person name="Aslett M.A."/>
            <person name="De Silva N."/>
        </authorList>
    </citation>
    <scope>NUCLEOTIDE SEQUENCE</scope>
    <source>
        <strain evidence="3">AS</strain>
    </source>
</reference>
<keyword evidence="1" id="KW-0175">Coiled coil</keyword>
<gene>
    <name evidence="3" type="ORF">PCHAS_0404300</name>
    <name evidence="2" type="ORF">PCHCB_000050900</name>
</gene>
<name>A0A077TI04_PLACU</name>
<accession>A0A077TI04</accession>
<dbReference type="Proteomes" id="UP000071118">
    <property type="component" value="Chromosome 4"/>
</dbReference>
<evidence type="ECO:0000313" key="3">
    <source>
        <dbReference type="EMBL" id="VTZ67169.1"/>
    </source>
</evidence>
<dbReference type="AlphaFoldDB" id="A0A077TI04"/>